<reference evidence="1 4" key="1">
    <citation type="submission" date="2020-06" db="EMBL/GenBank/DDBJ databases">
        <title>Pan-genome analysis of Streptococcus suis serotype 2 revealed genomic diversity among strains of different virulence.</title>
        <authorList>
            <person name="Guo G."/>
            <person name="Zhang W."/>
        </authorList>
    </citation>
    <scope>NUCLEOTIDE SEQUENCE [LARGE SCALE GENOMIC DNA]</scope>
    <source>
        <strain evidence="1 4">ZJ92091101</strain>
    </source>
</reference>
<organism evidence="1 4">
    <name type="scientific">Streptococcus suis</name>
    <dbReference type="NCBI Taxonomy" id="1307"/>
    <lineage>
        <taxon>Bacteria</taxon>
        <taxon>Bacillati</taxon>
        <taxon>Bacillota</taxon>
        <taxon>Bacilli</taxon>
        <taxon>Lactobacillales</taxon>
        <taxon>Streptococcaceae</taxon>
        <taxon>Streptococcus</taxon>
    </lineage>
</organism>
<dbReference type="EMBL" id="JABXEU010000021">
    <property type="protein sequence ID" value="NVH37155.1"/>
    <property type="molecule type" value="Genomic_DNA"/>
</dbReference>
<protein>
    <submittedName>
        <fullName evidence="1">Uncharacterized protein</fullName>
    </submittedName>
</protein>
<sequence length="420" mass="49195">MDNNLVSLNYLIDQLNNLEDFSMSLNGEVPSEISELKSSVFNFSQESALFMENFSQQGWCLYESMDFDIVQRVNSEYEKNGIDKAERILIDYFKNEVRKKVHWIKKSSKVLLDRSHLIDVFFEEHFKGNYICSVPLGLIIVDGAVNDFTKNKDNKGLFAEGLELNVWDSFVGSNKSLKEIVSIFTSSRRKTNKDEIRLPYRNGILHGRDINFGNEYVSCKCVSLLFAVADWIKQKTNEVERKDSFVKSQTNESIVDLINRYQELKKFEDEIANWKRRDIILGTDIPVSGVRDDYGEYSYLYPILDMFEYWRDGNYGQLSKLLEDAKNMNTSNGKWAGQIREIFNEKKYNSFEFITIDEKTYAKSEITVKVEWEQDSSIRTESLRFNCVYTGLKEEDNLVAPWRENGEWRLIPLDVEKIFY</sequence>
<accession>A0A126UJ26</accession>
<dbReference type="RefSeq" id="WP_004194058.1">
    <property type="nucleotide sequence ID" value="NZ_BCBZ01000023.1"/>
</dbReference>
<dbReference type="AlphaFoldDB" id="A0A126UJ26"/>
<dbReference type="OrthoDB" id="5107704at2"/>
<name>A0A126UJ26_STRSU</name>
<gene>
    <name evidence="1" type="ORF">HU146_07830</name>
    <name evidence="2" type="ORF">SSU1300283_00463</name>
</gene>
<dbReference type="Proteomes" id="UP000516797">
    <property type="component" value="Chromosome"/>
</dbReference>
<dbReference type="EMBL" id="CP058741">
    <property type="protein sequence ID" value="QOE27786.1"/>
    <property type="molecule type" value="Genomic_DNA"/>
</dbReference>
<evidence type="ECO:0000313" key="4">
    <source>
        <dbReference type="Proteomes" id="UP000548355"/>
    </source>
</evidence>
<evidence type="ECO:0000313" key="3">
    <source>
        <dbReference type="Proteomes" id="UP000516797"/>
    </source>
</evidence>
<proteinExistence type="predicted"/>
<evidence type="ECO:0000313" key="1">
    <source>
        <dbReference type="EMBL" id="NVH37155.1"/>
    </source>
</evidence>
<reference evidence="2 3" key="2">
    <citation type="submission" date="2020-07" db="EMBL/GenBank/DDBJ databases">
        <title>Complete genome sequences of Streptococcus suis pig pathogenic strain 10, 13-00283-02 and 16085/3b.</title>
        <authorList>
            <person name="Bunk B."/>
            <person name="Jakobczak B."/>
            <person name="Florian V."/>
            <person name="Dittmar D."/>
            <person name="Maeder U."/>
            <person name="Jarek M."/>
            <person name="Baums C.G."/>
            <person name="Haeussler S."/>
            <person name="Voelker U."/>
            <person name="Michalik S."/>
        </authorList>
    </citation>
    <scope>NUCLEOTIDE SEQUENCE [LARGE SCALE GENOMIC DNA]</scope>
    <source>
        <strain evidence="2 3">13-00283-02</strain>
    </source>
</reference>
<dbReference type="Proteomes" id="UP000548355">
    <property type="component" value="Unassembled WGS sequence"/>
</dbReference>
<evidence type="ECO:0000313" key="2">
    <source>
        <dbReference type="EMBL" id="QOE27786.1"/>
    </source>
</evidence>